<dbReference type="InterPro" id="IPR031305">
    <property type="entry name" value="Casein_CS"/>
</dbReference>
<accession>A0A9E9NIW1</accession>
<keyword evidence="1 2" id="KW-0732">Signal</keyword>
<dbReference type="PROSITE" id="PS00306">
    <property type="entry name" value="CASEIN_ALPHA_BETA"/>
    <property type="match status" value="1"/>
</dbReference>
<dbReference type="InterPro" id="IPR006170">
    <property type="entry name" value="PBP/GOBP"/>
</dbReference>
<evidence type="ECO:0000313" key="3">
    <source>
        <dbReference type="EMBL" id="WAU17041.1"/>
    </source>
</evidence>
<name>A0A9E9NIW1_9CUCU</name>
<dbReference type="GO" id="GO:0005549">
    <property type="term" value="F:odorant binding"/>
    <property type="evidence" value="ECO:0007669"/>
    <property type="project" value="InterPro"/>
</dbReference>
<feature type="chain" id="PRO_5039618753" evidence="2">
    <location>
        <begin position="17"/>
        <end position="123"/>
    </location>
</feature>
<sequence length="123" mass="13594">MLKGLIFLCLVAIAVAKEPSPCEGKHNVDQNDWKTLNADTSKPSEKMLCFFKCIYEENGSTNSDGSINVEKMIENTHKWKPLTDDSKASIRECAKELGPVKTCADVNPSFQCIQKALKKQGTA</sequence>
<proteinExistence type="evidence at transcript level"/>
<dbReference type="Pfam" id="PF01395">
    <property type="entry name" value="PBP_GOBP"/>
    <property type="match status" value="1"/>
</dbReference>
<dbReference type="Gene3D" id="1.10.238.20">
    <property type="entry name" value="Pheromone/general odorant binding protein domain"/>
    <property type="match status" value="1"/>
</dbReference>
<dbReference type="CDD" id="cd23992">
    <property type="entry name" value="PBP_GOBP"/>
    <property type="match status" value="1"/>
</dbReference>
<feature type="signal peptide" evidence="2">
    <location>
        <begin position="1"/>
        <end position="16"/>
    </location>
</feature>
<dbReference type="InterPro" id="IPR036728">
    <property type="entry name" value="PBP_GOBP_sf"/>
</dbReference>
<organism evidence="3">
    <name type="scientific">Hippodamia variegata</name>
    <dbReference type="NCBI Taxonomy" id="703264"/>
    <lineage>
        <taxon>Eukaryota</taxon>
        <taxon>Metazoa</taxon>
        <taxon>Ecdysozoa</taxon>
        <taxon>Arthropoda</taxon>
        <taxon>Hexapoda</taxon>
        <taxon>Insecta</taxon>
        <taxon>Pterygota</taxon>
        <taxon>Neoptera</taxon>
        <taxon>Endopterygota</taxon>
        <taxon>Coleoptera</taxon>
        <taxon>Polyphaga</taxon>
        <taxon>Cucujiformia</taxon>
        <taxon>Coccinelloidea</taxon>
        <taxon>Coccinellidae</taxon>
        <taxon>Coccinellinae</taxon>
        <taxon>Coccinellini</taxon>
        <taxon>Hippodamia</taxon>
    </lineage>
</organism>
<gene>
    <name evidence="3" type="primary">OBP11</name>
</gene>
<dbReference type="SMR" id="A0A9E9NIW1"/>
<dbReference type="AlphaFoldDB" id="A0A9E9NIW1"/>
<dbReference type="EMBL" id="OM925461">
    <property type="protein sequence ID" value="WAU17041.1"/>
    <property type="molecule type" value="mRNA"/>
</dbReference>
<dbReference type="SUPFAM" id="SSF47565">
    <property type="entry name" value="Insect pheromone/odorant-binding proteins"/>
    <property type="match status" value="1"/>
</dbReference>
<evidence type="ECO:0000256" key="1">
    <source>
        <dbReference type="ARBA" id="ARBA00022729"/>
    </source>
</evidence>
<reference evidence="3" key="1">
    <citation type="submission" date="2022-03" db="EMBL/GenBank/DDBJ databases">
        <title>Functional characterization of a novel odorant-binding protein HvarOBP5 based on the antennal transcriptomes of Hippodamia variegata.</title>
        <authorList>
            <person name="Haoyu T."/>
        </authorList>
    </citation>
    <scope>NUCLEOTIDE SEQUENCE</scope>
    <source>
        <tissue evidence="3">Antennae</tissue>
    </source>
</reference>
<evidence type="ECO:0000256" key="2">
    <source>
        <dbReference type="SAM" id="SignalP"/>
    </source>
</evidence>
<protein>
    <submittedName>
        <fullName evidence="3">Odorant binding protein</fullName>
    </submittedName>
</protein>